<name>A0ABS0IAX3_9BACT</name>
<gene>
    <name evidence="2" type="ORF">I2H31_23350</name>
</gene>
<proteinExistence type="predicted"/>
<dbReference type="Pfam" id="PF10677">
    <property type="entry name" value="DUF2490"/>
    <property type="match status" value="1"/>
</dbReference>
<evidence type="ECO:0000313" key="3">
    <source>
        <dbReference type="Proteomes" id="UP000618931"/>
    </source>
</evidence>
<reference evidence="2 3" key="1">
    <citation type="submission" date="2020-11" db="EMBL/GenBank/DDBJ databases">
        <authorList>
            <person name="Kim M.K."/>
        </authorList>
    </citation>
    <scope>NUCLEOTIDE SEQUENCE [LARGE SCALE GENOMIC DNA]</scope>
    <source>
        <strain evidence="2 3">BT662</strain>
    </source>
</reference>
<feature type="signal peptide" evidence="1">
    <location>
        <begin position="1"/>
        <end position="18"/>
    </location>
</feature>
<keyword evidence="1" id="KW-0732">Signal</keyword>
<dbReference type="EMBL" id="JADQDM010000022">
    <property type="protein sequence ID" value="MBF9224059.1"/>
    <property type="molecule type" value="Genomic_DNA"/>
</dbReference>
<evidence type="ECO:0000313" key="2">
    <source>
        <dbReference type="EMBL" id="MBF9224059.1"/>
    </source>
</evidence>
<sequence length="260" mass="29759">MKSFLPLLVAAGCLFSRAAAGQQANRIDDFNRIGWYVYEGDHRLGPRLTVHTEYQARRTGFITGWQQALLRADAGYQVLPRLRLGGGYTFLSTHPYGNHPTADAGTYPEKRFYEDVTLADTLGRLALSHRLRLEQRWIGVPGASGPLNNEAVWQRQNRIRYQLAGEFPLQGPTLDDHEWYFTAFDEVFLNFGRDITANVFNQNRVAAGVGYQFSEDFRIELQFLNQITQHYDPDPATRFPVFEFNNGFRLGVTYNLTLIE</sequence>
<comment type="caution">
    <text evidence="2">The sequence shown here is derived from an EMBL/GenBank/DDBJ whole genome shotgun (WGS) entry which is preliminary data.</text>
</comment>
<accession>A0ABS0IAX3</accession>
<organism evidence="2 3">
    <name type="scientific">Hymenobacter ruricola</name>
    <dbReference type="NCBI Taxonomy" id="2791023"/>
    <lineage>
        <taxon>Bacteria</taxon>
        <taxon>Pseudomonadati</taxon>
        <taxon>Bacteroidota</taxon>
        <taxon>Cytophagia</taxon>
        <taxon>Cytophagales</taxon>
        <taxon>Hymenobacteraceae</taxon>
        <taxon>Hymenobacter</taxon>
    </lineage>
</organism>
<feature type="chain" id="PRO_5045362396" evidence="1">
    <location>
        <begin position="19"/>
        <end position="260"/>
    </location>
</feature>
<dbReference type="RefSeq" id="WP_196295480.1">
    <property type="nucleotide sequence ID" value="NZ_JADQDM010000022.1"/>
</dbReference>
<dbReference type="InterPro" id="IPR019619">
    <property type="entry name" value="DUF2490"/>
</dbReference>
<evidence type="ECO:0000256" key="1">
    <source>
        <dbReference type="SAM" id="SignalP"/>
    </source>
</evidence>
<protein>
    <submittedName>
        <fullName evidence="2">DUF2490 domain-containing protein</fullName>
    </submittedName>
</protein>
<dbReference type="Proteomes" id="UP000618931">
    <property type="component" value="Unassembled WGS sequence"/>
</dbReference>
<keyword evidence="3" id="KW-1185">Reference proteome</keyword>